<keyword evidence="2" id="KW-1185">Reference proteome</keyword>
<sequence length="142" mass="15398">MYRLKEEITANNITPKSIVSSPSFSLTHSRTTSMSRDTLKTISPAPSTSWHAKSICSTDFMYALRMRYTILSPTNMNDESPNQVNAAIATASTNVTCSLTPGNSCPLTLNPHLKSVLTSTTSDRNIFRIVNSAAKTSPSPAQ</sequence>
<proteinExistence type="predicted"/>
<evidence type="ECO:0000313" key="1">
    <source>
        <dbReference type="EMBL" id="KAJ9052641.1"/>
    </source>
</evidence>
<organism evidence="1 2">
    <name type="scientific">Entomophthora muscae</name>
    <dbReference type="NCBI Taxonomy" id="34485"/>
    <lineage>
        <taxon>Eukaryota</taxon>
        <taxon>Fungi</taxon>
        <taxon>Fungi incertae sedis</taxon>
        <taxon>Zoopagomycota</taxon>
        <taxon>Entomophthoromycotina</taxon>
        <taxon>Entomophthoromycetes</taxon>
        <taxon>Entomophthorales</taxon>
        <taxon>Entomophthoraceae</taxon>
        <taxon>Entomophthora</taxon>
    </lineage>
</organism>
<accession>A0ACC2RRH5</accession>
<dbReference type="EMBL" id="QTSX02006630">
    <property type="protein sequence ID" value="KAJ9052641.1"/>
    <property type="molecule type" value="Genomic_DNA"/>
</dbReference>
<comment type="caution">
    <text evidence="1">The sequence shown here is derived from an EMBL/GenBank/DDBJ whole genome shotgun (WGS) entry which is preliminary data.</text>
</comment>
<protein>
    <submittedName>
        <fullName evidence="1">Uncharacterized protein</fullName>
    </submittedName>
</protein>
<evidence type="ECO:0000313" key="2">
    <source>
        <dbReference type="Proteomes" id="UP001165960"/>
    </source>
</evidence>
<reference evidence="1" key="1">
    <citation type="submission" date="2022-04" db="EMBL/GenBank/DDBJ databases">
        <title>Genome of the entomopathogenic fungus Entomophthora muscae.</title>
        <authorList>
            <person name="Elya C."/>
            <person name="Lovett B.R."/>
            <person name="Lee E."/>
            <person name="Macias A.M."/>
            <person name="Hajek A.E."/>
            <person name="De Bivort B.L."/>
            <person name="Kasson M.T."/>
            <person name="De Fine Licht H.H."/>
            <person name="Stajich J.E."/>
        </authorList>
    </citation>
    <scope>NUCLEOTIDE SEQUENCE</scope>
    <source>
        <strain evidence="1">Berkeley</strain>
    </source>
</reference>
<dbReference type="Proteomes" id="UP001165960">
    <property type="component" value="Unassembled WGS sequence"/>
</dbReference>
<gene>
    <name evidence="1" type="ORF">DSO57_1032253</name>
</gene>
<name>A0ACC2RRH5_9FUNG</name>